<proteinExistence type="predicted"/>
<name>A0A4R3Z611_9FIRM</name>
<dbReference type="Gene3D" id="3.40.50.1000">
    <property type="entry name" value="HAD superfamily/HAD-like"/>
    <property type="match status" value="1"/>
</dbReference>
<evidence type="ECO:0000313" key="2">
    <source>
        <dbReference type="Proteomes" id="UP000295515"/>
    </source>
</evidence>
<dbReference type="EMBL" id="SMCQ01000006">
    <property type="protein sequence ID" value="TCW00774.1"/>
    <property type="molecule type" value="Genomic_DNA"/>
</dbReference>
<dbReference type="InterPro" id="IPR023214">
    <property type="entry name" value="HAD_sf"/>
</dbReference>
<dbReference type="InterPro" id="IPR036412">
    <property type="entry name" value="HAD-like_sf"/>
</dbReference>
<dbReference type="Gene3D" id="3.30.1240.10">
    <property type="match status" value="1"/>
</dbReference>
<dbReference type="GO" id="GO:0005829">
    <property type="term" value="C:cytosol"/>
    <property type="evidence" value="ECO:0007669"/>
    <property type="project" value="TreeGrafter"/>
</dbReference>
<dbReference type="PANTHER" id="PTHR10000:SF25">
    <property type="entry name" value="PHOSPHATASE YKRA-RELATED"/>
    <property type="match status" value="1"/>
</dbReference>
<dbReference type="RefSeq" id="WP_066446903.1">
    <property type="nucleotide sequence ID" value="NZ_JANKBF010000004.1"/>
</dbReference>
<protein>
    <recommendedName>
        <fullName evidence="3">Cof subfamily protein (Haloacid dehalogenase superfamily)/HAD superfamily hydrolase (TIGR01484 family)</fullName>
    </recommendedName>
</protein>
<dbReference type="GO" id="GO:0000287">
    <property type="term" value="F:magnesium ion binding"/>
    <property type="evidence" value="ECO:0007669"/>
    <property type="project" value="TreeGrafter"/>
</dbReference>
<reference evidence="1 2" key="1">
    <citation type="submission" date="2019-03" db="EMBL/GenBank/DDBJ databases">
        <title>Genomic Encyclopedia of Type Strains, Phase IV (KMG-IV): sequencing the most valuable type-strain genomes for metagenomic binning, comparative biology and taxonomic classification.</title>
        <authorList>
            <person name="Goeker M."/>
        </authorList>
    </citation>
    <scope>NUCLEOTIDE SEQUENCE [LARGE SCALE GENOMIC DNA]</scope>
    <source>
        <strain evidence="1 2">DSM 29487</strain>
    </source>
</reference>
<dbReference type="InterPro" id="IPR006379">
    <property type="entry name" value="HAD-SF_hydro_IIB"/>
</dbReference>
<dbReference type="AlphaFoldDB" id="A0A4R3Z611"/>
<dbReference type="NCBIfam" id="TIGR01484">
    <property type="entry name" value="HAD-SF-IIB"/>
    <property type="match status" value="1"/>
</dbReference>
<dbReference type="GeneID" id="98915071"/>
<dbReference type="SUPFAM" id="SSF56784">
    <property type="entry name" value="HAD-like"/>
    <property type="match status" value="1"/>
</dbReference>
<dbReference type="Pfam" id="PF08282">
    <property type="entry name" value="Hydrolase_3"/>
    <property type="match status" value="1"/>
</dbReference>
<accession>A0A4R3Z611</accession>
<dbReference type="PANTHER" id="PTHR10000">
    <property type="entry name" value="PHOSPHOSERINE PHOSPHATASE"/>
    <property type="match status" value="1"/>
</dbReference>
<sequence length="257" mass="29303">MKYIFFDIDGTLVDLVDNQEVIYPSTRKTIQQLKDKGYKVAIASGRSLIEILPTAQKLGIDNIVSDGGYGLTIEGKLQYIHSLPHDIVQSLSQELIEKKIPFAFLTNPSQKELFASSQMLNHQYDFDCEGIQLTIDETFDYLNTDAYKVFMAIHRGEEDRIDTVNAHQIMRYREGSLAYEPDDKYAGVKEFVEYYHGSMEDVIFFGDGLNDIGMFEQISCTVAMGNAIEEVKKLAYFITKDIKEDGIEYACCYLKLL</sequence>
<dbReference type="GO" id="GO:0016791">
    <property type="term" value="F:phosphatase activity"/>
    <property type="evidence" value="ECO:0007669"/>
    <property type="project" value="TreeGrafter"/>
</dbReference>
<keyword evidence="2" id="KW-1185">Reference proteome</keyword>
<gene>
    <name evidence="1" type="ORF">EDD60_106115</name>
</gene>
<comment type="caution">
    <text evidence="1">The sequence shown here is derived from an EMBL/GenBank/DDBJ whole genome shotgun (WGS) entry which is preliminary data.</text>
</comment>
<dbReference type="Proteomes" id="UP000295515">
    <property type="component" value="Unassembled WGS sequence"/>
</dbReference>
<organism evidence="1 2">
    <name type="scientific">Longibaculum muris</name>
    <dbReference type="NCBI Taxonomy" id="1796628"/>
    <lineage>
        <taxon>Bacteria</taxon>
        <taxon>Bacillati</taxon>
        <taxon>Bacillota</taxon>
        <taxon>Erysipelotrichia</taxon>
        <taxon>Erysipelotrichales</taxon>
        <taxon>Coprobacillaceae</taxon>
        <taxon>Longibaculum</taxon>
    </lineage>
</organism>
<evidence type="ECO:0008006" key="3">
    <source>
        <dbReference type="Google" id="ProtNLM"/>
    </source>
</evidence>
<evidence type="ECO:0000313" key="1">
    <source>
        <dbReference type="EMBL" id="TCW00774.1"/>
    </source>
</evidence>